<keyword evidence="2" id="KW-1185">Reference proteome</keyword>
<organism evidence="1 2">
    <name type="scientific">Vigna unguiculata</name>
    <name type="common">Cowpea</name>
    <dbReference type="NCBI Taxonomy" id="3917"/>
    <lineage>
        <taxon>Eukaryota</taxon>
        <taxon>Viridiplantae</taxon>
        <taxon>Streptophyta</taxon>
        <taxon>Embryophyta</taxon>
        <taxon>Tracheophyta</taxon>
        <taxon>Spermatophyta</taxon>
        <taxon>Magnoliopsida</taxon>
        <taxon>eudicotyledons</taxon>
        <taxon>Gunneridae</taxon>
        <taxon>Pentapetalae</taxon>
        <taxon>rosids</taxon>
        <taxon>fabids</taxon>
        <taxon>Fabales</taxon>
        <taxon>Fabaceae</taxon>
        <taxon>Papilionoideae</taxon>
        <taxon>50 kb inversion clade</taxon>
        <taxon>NPAAA clade</taxon>
        <taxon>indigoferoid/millettioid clade</taxon>
        <taxon>Phaseoleae</taxon>
        <taxon>Vigna</taxon>
    </lineage>
</organism>
<dbReference type="AlphaFoldDB" id="A0A4D6MAI0"/>
<dbReference type="Proteomes" id="UP000501690">
    <property type="component" value="Linkage Group LG6"/>
</dbReference>
<evidence type="ECO:0000313" key="1">
    <source>
        <dbReference type="EMBL" id="QCD97411.1"/>
    </source>
</evidence>
<dbReference type="EMBL" id="CP039350">
    <property type="protein sequence ID" value="QCD97411.1"/>
    <property type="molecule type" value="Genomic_DNA"/>
</dbReference>
<protein>
    <submittedName>
        <fullName evidence="1">Uncharacterized protein</fullName>
    </submittedName>
</protein>
<accession>A0A4D6MAI0</accession>
<sequence length="105" mass="12143">MCGGSLHDKVDLDVVQVEKNDDKRFYWKRKGLFGLRERVWKEPTTTCWLQWSGEIDVTFAHGVIGNDVAKEDEVVEDPNNIGSFGHELRNFILVKGKIFVEDIYN</sequence>
<evidence type="ECO:0000313" key="2">
    <source>
        <dbReference type="Proteomes" id="UP000501690"/>
    </source>
</evidence>
<reference evidence="1 2" key="1">
    <citation type="submission" date="2019-04" db="EMBL/GenBank/DDBJ databases">
        <title>An improved genome assembly and genetic linkage map for asparagus bean, Vigna unguiculata ssp. sesquipedialis.</title>
        <authorList>
            <person name="Xia Q."/>
            <person name="Zhang R."/>
            <person name="Dong Y."/>
        </authorList>
    </citation>
    <scope>NUCLEOTIDE SEQUENCE [LARGE SCALE GENOMIC DNA]</scope>
    <source>
        <tissue evidence="1">Leaf</tissue>
    </source>
</reference>
<proteinExistence type="predicted"/>
<name>A0A4D6MAI0_VIGUN</name>
<gene>
    <name evidence="1" type="ORF">DEO72_LG6g2121</name>
</gene>